<dbReference type="AlphaFoldDB" id="A0AAD9Y2I5"/>
<sequence>MDDSTVNTKSQPWKKGWPPQELASTEGIQYGIPKGGTVVVDGTSSNVKSTKLQPWKKHWPPQDQKQNAGSHVANIEYGVDKGETMVLDGTSANIKPVGELTVNEK</sequence>
<accession>A0AAD9Y2I5</accession>
<keyword evidence="3" id="KW-1185">Reference proteome</keyword>
<feature type="region of interest" description="Disordered" evidence="1">
    <location>
        <begin position="1"/>
        <end position="69"/>
    </location>
</feature>
<evidence type="ECO:0000313" key="3">
    <source>
        <dbReference type="Proteomes" id="UP001281614"/>
    </source>
</evidence>
<dbReference type="Proteomes" id="UP001281614">
    <property type="component" value="Unassembled WGS sequence"/>
</dbReference>
<feature type="compositionally biased region" description="Polar residues" evidence="1">
    <location>
        <begin position="1"/>
        <end position="11"/>
    </location>
</feature>
<proteinExistence type="predicted"/>
<name>A0AAD9Y2I5_COLKA</name>
<comment type="caution">
    <text evidence="2">The sequence shown here is derived from an EMBL/GenBank/DDBJ whole genome shotgun (WGS) entry which is preliminary data.</text>
</comment>
<reference evidence="2" key="1">
    <citation type="submission" date="2023-02" db="EMBL/GenBank/DDBJ databases">
        <title>Colletotrichum kahawae CIFC_Que2 genome sequencing and assembly.</title>
        <authorList>
            <person name="Baroncelli R."/>
        </authorList>
    </citation>
    <scope>NUCLEOTIDE SEQUENCE</scope>
    <source>
        <strain evidence="2">CIFC_Que2</strain>
    </source>
</reference>
<protein>
    <submittedName>
        <fullName evidence="2">Uncharacterized protein</fullName>
    </submittedName>
</protein>
<dbReference type="EMBL" id="VYYT01000532">
    <property type="protein sequence ID" value="KAK2732804.1"/>
    <property type="molecule type" value="Genomic_DNA"/>
</dbReference>
<evidence type="ECO:0000313" key="2">
    <source>
        <dbReference type="EMBL" id="KAK2732804.1"/>
    </source>
</evidence>
<gene>
    <name evidence="2" type="ORF">CKAH01_08625</name>
</gene>
<feature type="compositionally biased region" description="Polar residues" evidence="1">
    <location>
        <begin position="42"/>
        <end position="52"/>
    </location>
</feature>
<organism evidence="2 3">
    <name type="scientific">Colletotrichum kahawae</name>
    <name type="common">Coffee berry disease fungus</name>
    <dbReference type="NCBI Taxonomy" id="34407"/>
    <lineage>
        <taxon>Eukaryota</taxon>
        <taxon>Fungi</taxon>
        <taxon>Dikarya</taxon>
        <taxon>Ascomycota</taxon>
        <taxon>Pezizomycotina</taxon>
        <taxon>Sordariomycetes</taxon>
        <taxon>Hypocreomycetidae</taxon>
        <taxon>Glomerellales</taxon>
        <taxon>Glomerellaceae</taxon>
        <taxon>Colletotrichum</taxon>
        <taxon>Colletotrichum gloeosporioides species complex</taxon>
    </lineage>
</organism>
<evidence type="ECO:0000256" key="1">
    <source>
        <dbReference type="SAM" id="MobiDB-lite"/>
    </source>
</evidence>